<evidence type="ECO:0000313" key="3">
    <source>
        <dbReference type="EMBL" id="MST32105.1"/>
    </source>
</evidence>
<dbReference type="InterPro" id="IPR052189">
    <property type="entry name" value="L-asp_N-monooxygenase_NS-form"/>
</dbReference>
<protein>
    <recommendedName>
        <fullName evidence="2">FAD-dependent urate hydroxylase HpyO/Asp monooxygenase CreE-like FAD/NAD(P)-binding domain-containing protein</fullName>
    </recommendedName>
</protein>
<organism evidence="3 4">
    <name type="scientific">Acidiferrimicrobium australe</name>
    <dbReference type="NCBI Taxonomy" id="2664430"/>
    <lineage>
        <taxon>Bacteria</taxon>
        <taxon>Bacillati</taxon>
        <taxon>Actinomycetota</taxon>
        <taxon>Acidimicrobiia</taxon>
        <taxon>Acidimicrobiales</taxon>
        <taxon>Acidimicrobiaceae</taxon>
        <taxon>Acidiferrimicrobium</taxon>
    </lineage>
</organism>
<gene>
    <name evidence="3" type="ORF">GHK86_05105</name>
</gene>
<name>A0ABW9QRF3_9ACTN</name>
<dbReference type="PANTHER" id="PTHR40254:SF1">
    <property type="entry name" value="BLR0577 PROTEIN"/>
    <property type="match status" value="1"/>
</dbReference>
<feature type="compositionally biased region" description="Basic and acidic residues" evidence="1">
    <location>
        <begin position="1"/>
        <end position="20"/>
    </location>
</feature>
<dbReference type="InterPro" id="IPR036188">
    <property type="entry name" value="FAD/NAD-bd_sf"/>
</dbReference>
<evidence type="ECO:0000256" key="1">
    <source>
        <dbReference type="SAM" id="MobiDB-lite"/>
    </source>
</evidence>
<proteinExistence type="predicted"/>
<accession>A0ABW9QRF3</accession>
<evidence type="ECO:0000259" key="2">
    <source>
        <dbReference type="Pfam" id="PF13454"/>
    </source>
</evidence>
<feature type="region of interest" description="Disordered" evidence="1">
    <location>
        <begin position="1"/>
        <end position="24"/>
    </location>
</feature>
<dbReference type="Proteomes" id="UP000437736">
    <property type="component" value="Unassembled WGS sequence"/>
</dbReference>
<comment type="caution">
    <text evidence="3">The sequence shown here is derived from an EMBL/GenBank/DDBJ whole genome shotgun (WGS) entry which is preliminary data.</text>
</comment>
<reference evidence="3 4" key="1">
    <citation type="submission" date="2019-11" db="EMBL/GenBank/DDBJ databases">
        <title>Acidiferrimicrobium australis gen. nov., sp. nov., an acidophilic and obligately heterotrophic, member of the Actinobacteria that catalyses dissimilatory oxido- reduction of iron isolated from metal-rich acidic water in Chile.</title>
        <authorList>
            <person name="Gonzalez D."/>
            <person name="Huber K."/>
            <person name="Hedrich S."/>
            <person name="Rojas-Villalobos C."/>
            <person name="Quatrini R."/>
            <person name="Dinamarca M.A."/>
            <person name="Schwarz A."/>
            <person name="Canales C."/>
            <person name="Nancucheo I."/>
        </authorList>
    </citation>
    <scope>NUCLEOTIDE SEQUENCE [LARGE SCALE GENOMIC DNA]</scope>
    <source>
        <strain evidence="3 4">USS-CCA1</strain>
    </source>
</reference>
<dbReference type="SUPFAM" id="SSF51905">
    <property type="entry name" value="FAD/NAD(P)-binding domain"/>
    <property type="match status" value="1"/>
</dbReference>
<dbReference type="InterPro" id="IPR038732">
    <property type="entry name" value="HpyO/CreE_NAD-binding"/>
</dbReference>
<feature type="domain" description="FAD-dependent urate hydroxylase HpyO/Asp monooxygenase CreE-like FAD/NAD(P)-binding" evidence="2">
    <location>
        <begin position="45"/>
        <end position="215"/>
    </location>
</feature>
<evidence type="ECO:0000313" key="4">
    <source>
        <dbReference type="Proteomes" id="UP000437736"/>
    </source>
</evidence>
<sequence>MQDPVVGHDEHSADVDEHGTNRKGRRCAWSGRIDGSTVAPVDVGVIGLGSWGLCVLERLLDRARTVGTPVRIHVVEPGTPGGGVYTTDQPDYLVLNNPCGQLSLYAVPDGGREPPYGLGLYEWAVRAGYRWVGDECRVTPHGRAIDPADFLPRRLMGEYLAWFFAALVADAPPNAEVVVHRDTAVGVAAEGGREWIRLASGGSLRVDHAVLTSGHTYNLAPDELAPAARLLRPYPVTWFEAAPGPGEPIVIAGMGLVACDLLTAMTVGRGGAFEPVGDRLRYRPSGREPQLLLYSRTGIPPLAKPASAADPTGDYRSVICTTERLGRLRPGSIDFRADVLPLLLAEMQVRYYLRASGDRALPERLGAAWAEGWFAAEVARLAARHGAYDPSRHFDGGLDGPVLTSKDYEQQVYEHVAADLDEALAGPARSPLKAALETTRILRDELRSVLEFQALTLDSYLDFHRTIRPRINRIEAGPPLLRSQQLLALLDAGVVRLPWGPSPVVTPEGAGVRVRSTALLRPHEETARGVIRGHLDLPSLVQTASPLLRSLHEGGRLQPLRYGDVAVGSVAIDEAFHPLDRDGNPETRLSVLGVLTEGVRYFTHYLPSPKSRLRAVLDAQACAESVIG</sequence>
<dbReference type="Pfam" id="PF13454">
    <property type="entry name" value="NAD_binding_9"/>
    <property type="match status" value="1"/>
</dbReference>
<dbReference type="PANTHER" id="PTHR40254">
    <property type="entry name" value="BLR0577 PROTEIN"/>
    <property type="match status" value="1"/>
</dbReference>
<dbReference type="EMBL" id="WJHE01000213">
    <property type="protein sequence ID" value="MST32105.1"/>
    <property type="molecule type" value="Genomic_DNA"/>
</dbReference>
<keyword evidence="4" id="KW-1185">Reference proteome</keyword>